<evidence type="ECO:0000256" key="1">
    <source>
        <dbReference type="SAM" id="Phobius"/>
    </source>
</evidence>
<keyword evidence="1" id="KW-0472">Membrane</keyword>
<name>A0ABR8BMH9_9NOSO</name>
<accession>A0ABR8BMH9</accession>
<dbReference type="EMBL" id="JACJQL010000079">
    <property type="protein sequence ID" value="MBD2255123.1"/>
    <property type="molecule type" value="Genomic_DNA"/>
</dbReference>
<dbReference type="Proteomes" id="UP000621307">
    <property type="component" value="Unassembled WGS sequence"/>
</dbReference>
<reference evidence="2 3" key="1">
    <citation type="journal article" date="2020" name="ISME J.">
        <title>Comparative genomics reveals insights into cyanobacterial evolution and habitat adaptation.</title>
        <authorList>
            <person name="Chen M.Y."/>
            <person name="Teng W.K."/>
            <person name="Zhao L."/>
            <person name="Hu C.X."/>
            <person name="Zhou Y.K."/>
            <person name="Han B.P."/>
            <person name="Song L.R."/>
            <person name="Shu W.S."/>
        </authorList>
    </citation>
    <scope>NUCLEOTIDE SEQUENCE [LARGE SCALE GENOMIC DNA]</scope>
    <source>
        <strain evidence="2 3">FACHB-3921</strain>
    </source>
</reference>
<proteinExistence type="predicted"/>
<keyword evidence="1" id="KW-1133">Transmembrane helix</keyword>
<gene>
    <name evidence="2" type="ORF">H6G14_28290</name>
</gene>
<comment type="caution">
    <text evidence="2">The sequence shown here is derived from an EMBL/GenBank/DDBJ whole genome shotgun (WGS) entry which is preliminary data.</text>
</comment>
<feature type="transmembrane region" description="Helical" evidence="1">
    <location>
        <begin position="74"/>
        <end position="93"/>
    </location>
</feature>
<keyword evidence="1" id="KW-0812">Transmembrane</keyword>
<organism evidence="2 3">
    <name type="scientific">Nostoc parmelioides FACHB-3921</name>
    <dbReference type="NCBI Taxonomy" id="2692909"/>
    <lineage>
        <taxon>Bacteria</taxon>
        <taxon>Bacillati</taxon>
        <taxon>Cyanobacteriota</taxon>
        <taxon>Cyanophyceae</taxon>
        <taxon>Nostocales</taxon>
        <taxon>Nostocaceae</taxon>
        <taxon>Nostoc</taxon>
    </lineage>
</organism>
<keyword evidence="3" id="KW-1185">Reference proteome</keyword>
<evidence type="ECO:0000313" key="3">
    <source>
        <dbReference type="Proteomes" id="UP000621307"/>
    </source>
</evidence>
<protein>
    <submittedName>
        <fullName evidence="2">Uncharacterized protein</fullName>
    </submittedName>
</protein>
<evidence type="ECO:0000313" key="2">
    <source>
        <dbReference type="EMBL" id="MBD2255123.1"/>
    </source>
</evidence>
<sequence>MPTEHLLFGSRGFGLLGFRDNSGERQPDDEQQSALASAEEYLHGDDAGWGVWIFGDCFGWRDFRRGGRVNKLKYIAIATSGAAMLMFGVVVGARGAITEGGMKSWAIGMSLMLTGGRLKLWGLNGLFDILASEEADRILQQRLEEIPKPCRGCRNFHGASYGGEMLVCAIHPSGVEFNSCPDYEASKGSRKV</sequence>
<dbReference type="RefSeq" id="WP_190571788.1">
    <property type="nucleotide sequence ID" value="NZ_JACJQL010000079.1"/>
</dbReference>